<comment type="caution">
    <text evidence="1">The sequence shown here is derived from an EMBL/GenBank/DDBJ whole genome shotgun (WGS) entry which is preliminary data.</text>
</comment>
<reference evidence="1 2" key="1">
    <citation type="submission" date="2024-09" db="EMBL/GenBank/DDBJ databases">
        <authorList>
            <person name="Sun Q."/>
            <person name="Mori K."/>
        </authorList>
    </citation>
    <scope>NUCLEOTIDE SEQUENCE [LARGE SCALE GENOMIC DNA]</scope>
    <source>
        <strain evidence="1 2">JCM 4557</strain>
    </source>
</reference>
<name>A0ABV6T9G2_9ACTN</name>
<evidence type="ECO:0000313" key="1">
    <source>
        <dbReference type="EMBL" id="MFC0842429.1"/>
    </source>
</evidence>
<protein>
    <submittedName>
        <fullName evidence="1">Uncharacterized protein</fullName>
    </submittedName>
</protein>
<organism evidence="1 2">
    <name type="scientific">Streptomyces noboritoensis</name>
    <dbReference type="NCBI Taxonomy" id="67337"/>
    <lineage>
        <taxon>Bacteria</taxon>
        <taxon>Bacillati</taxon>
        <taxon>Actinomycetota</taxon>
        <taxon>Actinomycetes</taxon>
        <taxon>Kitasatosporales</taxon>
        <taxon>Streptomycetaceae</taxon>
        <taxon>Streptomyces</taxon>
    </lineage>
</organism>
<accession>A0ABV6T9G2</accession>
<evidence type="ECO:0000313" key="2">
    <source>
        <dbReference type="Proteomes" id="UP001589887"/>
    </source>
</evidence>
<sequence length="45" mass="5178">MQRGHLLSGLAPDVWHRSDVTADSAEYATLSPEHEVYRRARITQR</sequence>
<gene>
    <name evidence="1" type="ORF">ACFH04_01575</name>
</gene>
<keyword evidence="2" id="KW-1185">Reference proteome</keyword>
<dbReference type="Proteomes" id="UP001589887">
    <property type="component" value="Unassembled WGS sequence"/>
</dbReference>
<dbReference type="EMBL" id="JBHMQV010000001">
    <property type="protein sequence ID" value="MFC0842429.1"/>
    <property type="molecule type" value="Genomic_DNA"/>
</dbReference>
<proteinExistence type="predicted"/>
<dbReference type="RefSeq" id="WP_394316286.1">
    <property type="nucleotide sequence ID" value="NZ_JBHMQV010000001.1"/>
</dbReference>